<dbReference type="PANTHER" id="PTHR24136">
    <property type="entry name" value="SOWAH (DROSOPHILA) HOMOLOG"/>
    <property type="match status" value="1"/>
</dbReference>
<evidence type="ECO:0000313" key="7">
    <source>
        <dbReference type="Proteomes" id="UP001159405"/>
    </source>
</evidence>
<evidence type="ECO:0000256" key="3">
    <source>
        <dbReference type="ARBA" id="ARBA00023043"/>
    </source>
</evidence>
<dbReference type="InterPro" id="IPR002110">
    <property type="entry name" value="Ankyrin_rpt"/>
</dbReference>
<dbReference type="SMART" id="SM00248">
    <property type="entry name" value="ANK"/>
    <property type="match status" value="6"/>
</dbReference>
<feature type="repeat" description="ANK" evidence="4">
    <location>
        <begin position="204"/>
        <end position="236"/>
    </location>
</feature>
<dbReference type="EMBL" id="CALNXK010000007">
    <property type="protein sequence ID" value="CAH3039059.1"/>
    <property type="molecule type" value="Genomic_DNA"/>
</dbReference>
<keyword evidence="3 4" id="KW-0040">ANK repeat</keyword>
<dbReference type="SUPFAM" id="SSF48403">
    <property type="entry name" value="Ankyrin repeat"/>
    <property type="match status" value="1"/>
</dbReference>
<dbReference type="CDD" id="cd03587">
    <property type="entry name" value="SOCS"/>
    <property type="match status" value="1"/>
</dbReference>
<dbReference type="InterPro" id="IPR036770">
    <property type="entry name" value="Ankyrin_rpt-contain_sf"/>
</dbReference>
<dbReference type="InterPro" id="IPR036036">
    <property type="entry name" value="SOCS_box-like_dom_sf"/>
</dbReference>
<dbReference type="Pfam" id="PF07525">
    <property type="entry name" value="SOCS_box"/>
    <property type="match status" value="1"/>
</dbReference>
<evidence type="ECO:0000256" key="2">
    <source>
        <dbReference type="ARBA" id="ARBA00022737"/>
    </source>
</evidence>
<gene>
    <name evidence="6" type="ORF">PLOB_00042905</name>
</gene>
<feature type="repeat" description="ANK" evidence="4">
    <location>
        <begin position="40"/>
        <end position="68"/>
    </location>
</feature>
<reference evidence="6 7" key="1">
    <citation type="submission" date="2022-05" db="EMBL/GenBank/DDBJ databases">
        <authorList>
            <consortium name="Genoscope - CEA"/>
            <person name="William W."/>
        </authorList>
    </citation>
    <scope>NUCLEOTIDE SEQUENCE [LARGE SCALE GENOMIC DNA]</scope>
</reference>
<protein>
    <recommendedName>
        <fullName evidence="5">SOCS box domain-containing protein</fullName>
    </recommendedName>
</protein>
<evidence type="ECO:0000256" key="1">
    <source>
        <dbReference type="ARBA" id="ARBA00005949"/>
    </source>
</evidence>
<dbReference type="PANTHER" id="PTHR24136:SF15">
    <property type="entry name" value="ANK_REP_REGION DOMAIN-CONTAINING PROTEIN"/>
    <property type="match status" value="1"/>
</dbReference>
<dbReference type="PRINTS" id="PR01415">
    <property type="entry name" value="ANKYRIN"/>
</dbReference>
<dbReference type="PROSITE" id="PS50088">
    <property type="entry name" value="ANK_REPEAT"/>
    <property type="match status" value="6"/>
</dbReference>
<sequence>MMDPSEILLQTISENSHPLACIKNLLACPDISVNFAHPRNHQTALHIAAQQGNVNLINLLLSYGAHVNGGTVDLMTPLHEASFGGHPQAVETLIAEGAEVNARNIDGSTPLCFACSKGCIQSTHLLVKAGAEVNPSLTVTFPPLHEAALNGHVRCIDLLVRLGANLERSENQFGTALHVACLRGYTECARSLLHAGANPNAIKRHQSPLHTAALCGYEECAALLLEYGANVYQRNSQSKRPSDLATDVACKKILLSKAETPAKLIETCRLVIRQQLSRTPSVKIPLLPLPGCLKEYLNYYY</sequence>
<dbReference type="PROSITE" id="PS50225">
    <property type="entry name" value="SOCS"/>
    <property type="match status" value="1"/>
</dbReference>
<proteinExistence type="inferred from homology"/>
<feature type="domain" description="SOCS box" evidence="5">
    <location>
        <begin position="255"/>
        <end position="301"/>
    </location>
</feature>
<dbReference type="InterPro" id="IPR051573">
    <property type="entry name" value="Ankyrin-SOCS_box_domain"/>
</dbReference>
<name>A0ABN8MYU8_9CNID</name>
<comment type="caution">
    <text evidence="6">The sequence shown here is derived from an EMBL/GenBank/DDBJ whole genome shotgun (WGS) entry which is preliminary data.</text>
</comment>
<keyword evidence="2" id="KW-0677">Repeat</keyword>
<dbReference type="InterPro" id="IPR001496">
    <property type="entry name" value="SOCS_box"/>
</dbReference>
<dbReference type="Pfam" id="PF12796">
    <property type="entry name" value="Ank_2"/>
    <property type="match status" value="2"/>
</dbReference>
<dbReference type="Proteomes" id="UP001159405">
    <property type="component" value="Unassembled WGS sequence"/>
</dbReference>
<evidence type="ECO:0000313" key="6">
    <source>
        <dbReference type="EMBL" id="CAH3039059.1"/>
    </source>
</evidence>
<accession>A0ABN8MYU8</accession>
<comment type="similarity">
    <text evidence="1">Belongs to the ankyrin SOCS box (ASB) family.</text>
</comment>
<dbReference type="Gene3D" id="1.25.40.20">
    <property type="entry name" value="Ankyrin repeat-containing domain"/>
    <property type="match status" value="2"/>
</dbReference>
<dbReference type="Gene3D" id="1.10.750.20">
    <property type="entry name" value="SOCS box"/>
    <property type="match status" value="1"/>
</dbReference>
<evidence type="ECO:0000259" key="5">
    <source>
        <dbReference type="PROSITE" id="PS50225"/>
    </source>
</evidence>
<organism evidence="6 7">
    <name type="scientific">Porites lobata</name>
    <dbReference type="NCBI Taxonomy" id="104759"/>
    <lineage>
        <taxon>Eukaryota</taxon>
        <taxon>Metazoa</taxon>
        <taxon>Cnidaria</taxon>
        <taxon>Anthozoa</taxon>
        <taxon>Hexacorallia</taxon>
        <taxon>Scleractinia</taxon>
        <taxon>Fungiina</taxon>
        <taxon>Poritidae</taxon>
        <taxon>Porites</taxon>
    </lineage>
</organism>
<dbReference type="SUPFAM" id="SSF158235">
    <property type="entry name" value="SOCS box-like"/>
    <property type="match status" value="1"/>
</dbReference>
<feature type="repeat" description="ANK" evidence="4">
    <location>
        <begin position="73"/>
        <end position="105"/>
    </location>
</feature>
<dbReference type="Pfam" id="PF00023">
    <property type="entry name" value="Ank"/>
    <property type="match status" value="1"/>
</dbReference>
<feature type="repeat" description="ANK" evidence="4">
    <location>
        <begin position="172"/>
        <end position="204"/>
    </location>
</feature>
<feature type="repeat" description="ANK" evidence="4">
    <location>
        <begin position="106"/>
        <end position="134"/>
    </location>
</feature>
<feature type="repeat" description="ANK" evidence="4">
    <location>
        <begin position="143"/>
        <end position="171"/>
    </location>
</feature>
<evidence type="ECO:0000256" key="4">
    <source>
        <dbReference type="PROSITE-ProRule" id="PRU00023"/>
    </source>
</evidence>
<dbReference type="SMART" id="SM00969">
    <property type="entry name" value="SOCS_box"/>
    <property type="match status" value="1"/>
</dbReference>
<keyword evidence="7" id="KW-1185">Reference proteome</keyword>
<dbReference type="PROSITE" id="PS50297">
    <property type="entry name" value="ANK_REP_REGION"/>
    <property type="match status" value="6"/>
</dbReference>